<feature type="compositionally biased region" description="Basic and acidic residues" evidence="1">
    <location>
        <begin position="624"/>
        <end position="634"/>
    </location>
</feature>
<feature type="region of interest" description="Disordered" evidence="1">
    <location>
        <begin position="536"/>
        <end position="656"/>
    </location>
</feature>
<dbReference type="AlphaFoldDB" id="A0AAW0UQ57"/>
<dbReference type="EMBL" id="JARAKH010000007">
    <property type="protein sequence ID" value="KAK8402288.1"/>
    <property type="molecule type" value="Genomic_DNA"/>
</dbReference>
<feature type="domain" description="Beta-lactamase-related" evidence="3">
    <location>
        <begin position="665"/>
        <end position="893"/>
    </location>
</feature>
<keyword evidence="5" id="KW-1185">Reference proteome</keyword>
<feature type="signal peptide" evidence="2">
    <location>
        <begin position="1"/>
        <end position="18"/>
    </location>
</feature>
<evidence type="ECO:0000256" key="2">
    <source>
        <dbReference type="SAM" id="SignalP"/>
    </source>
</evidence>
<dbReference type="InterPro" id="IPR052794">
    <property type="entry name" value="Mito_Ser_Protease_LACTB"/>
</dbReference>
<dbReference type="Gene3D" id="3.40.710.10">
    <property type="entry name" value="DD-peptidase/beta-lactamase superfamily"/>
    <property type="match status" value="2"/>
</dbReference>
<reference evidence="4 5" key="1">
    <citation type="submission" date="2023-03" db="EMBL/GenBank/DDBJ databases">
        <title>High-quality genome of Scylla paramamosain provides insights in environmental adaptation.</title>
        <authorList>
            <person name="Zhang L."/>
        </authorList>
    </citation>
    <scope>NUCLEOTIDE SEQUENCE [LARGE SCALE GENOMIC DNA]</scope>
    <source>
        <strain evidence="4">LZ_2023a</strain>
        <tissue evidence="4">Muscle</tissue>
    </source>
</reference>
<feature type="compositionally biased region" description="Basic and acidic residues" evidence="1">
    <location>
        <begin position="581"/>
        <end position="609"/>
    </location>
</feature>
<evidence type="ECO:0000256" key="1">
    <source>
        <dbReference type="SAM" id="MobiDB-lite"/>
    </source>
</evidence>
<feature type="compositionally biased region" description="Polar residues" evidence="1">
    <location>
        <begin position="612"/>
        <end position="623"/>
    </location>
</feature>
<dbReference type="EMBL" id="JARAKH010000007">
    <property type="protein sequence ID" value="KAK8402289.1"/>
    <property type="molecule type" value="Genomic_DNA"/>
</dbReference>
<accession>A0AAW0UQ57</accession>
<name>A0AAW0UQ57_SCYPA</name>
<dbReference type="EMBL" id="JARAKH010000007">
    <property type="protein sequence ID" value="KAK8402290.1"/>
    <property type="molecule type" value="Genomic_DNA"/>
</dbReference>
<organism evidence="4 5">
    <name type="scientific">Scylla paramamosain</name>
    <name type="common">Mud crab</name>
    <dbReference type="NCBI Taxonomy" id="85552"/>
    <lineage>
        <taxon>Eukaryota</taxon>
        <taxon>Metazoa</taxon>
        <taxon>Ecdysozoa</taxon>
        <taxon>Arthropoda</taxon>
        <taxon>Crustacea</taxon>
        <taxon>Multicrustacea</taxon>
        <taxon>Malacostraca</taxon>
        <taxon>Eumalacostraca</taxon>
        <taxon>Eucarida</taxon>
        <taxon>Decapoda</taxon>
        <taxon>Pleocyemata</taxon>
        <taxon>Brachyura</taxon>
        <taxon>Eubrachyura</taxon>
        <taxon>Portunoidea</taxon>
        <taxon>Portunidae</taxon>
        <taxon>Portuninae</taxon>
        <taxon>Scylla</taxon>
    </lineage>
</organism>
<dbReference type="GO" id="GO:0019216">
    <property type="term" value="P:regulation of lipid metabolic process"/>
    <property type="evidence" value="ECO:0007669"/>
    <property type="project" value="TreeGrafter"/>
</dbReference>
<evidence type="ECO:0000313" key="4">
    <source>
        <dbReference type="EMBL" id="KAK8402289.1"/>
    </source>
</evidence>
<dbReference type="SUPFAM" id="SSF56601">
    <property type="entry name" value="beta-lactamase/transpeptidase-like"/>
    <property type="match status" value="1"/>
</dbReference>
<evidence type="ECO:0000259" key="3">
    <source>
        <dbReference type="Pfam" id="PF00144"/>
    </source>
</evidence>
<dbReference type="GO" id="GO:0005739">
    <property type="term" value="C:mitochondrion"/>
    <property type="evidence" value="ECO:0007669"/>
    <property type="project" value="TreeGrafter"/>
</dbReference>
<dbReference type="PANTHER" id="PTHR46520:SF1">
    <property type="entry name" value="SERINE BETA-LACTAMASE-LIKE PROTEIN LACTB, MITOCHONDRIAL"/>
    <property type="match status" value="1"/>
</dbReference>
<evidence type="ECO:0000313" key="5">
    <source>
        <dbReference type="Proteomes" id="UP001487740"/>
    </source>
</evidence>
<feature type="chain" id="PRO_5044717151" description="Beta-lactamase-related domain-containing protein" evidence="2">
    <location>
        <begin position="19"/>
        <end position="911"/>
    </location>
</feature>
<feature type="domain" description="Beta-lactamase-related" evidence="3">
    <location>
        <begin position="429"/>
        <end position="550"/>
    </location>
</feature>
<comment type="caution">
    <text evidence="4">The sequence shown here is derived from an EMBL/GenBank/DDBJ whole genome shotgun (WGS) entry which is preliminary data.</text>
</comment>
<dbReference type="InterPro" id="IPR001466">
    <property type="entry name" value="Beta-lactam-related"/>
</dbReference>
<dbReference type="InterPro" id="IPR012338">
    <property type="entry name" value="Beta-lactam/transpept-like"/>
</dbReference>
<dbReference type="Proteomes" id="UP001487740">
    <property type="component" value="Unassembled WGS sequence"/>
</dbReference>
<dbReference type="Pfam" id="PF00144">
    <property type="entry name" value="Beta-lactamase"/>
    <property type="match status" value="2"/>
</dbReference>
<dbReference type="PANTHER" id="PTHR46520">
    <property type="entry name" value="SERINE BETA-LACTAMASE-LIKE PROTEIN LACTB, MITOCHONDRIAL"/>
    <property type="match status" value="1"/>
</dbReference>
<keyword evidence="2" id="KW-0732">Signal</keyword>
<dbReference type="GO" id="GO:0006508">
    <property type="term" value="P:proteolysis"/>
    <property type="evidence" value="ECO:0007669"/>
    <property type="project" value="TreeGrafter"/>
</dbReference>
<proteinExistence type="predicted"/>
<protein>
    <recommendedName>
        <fullName evidence="3">Beta-lactamase-related domain-containing protein</fullName>
    </recommendedName>
</protein>
<dbReference type="GO" id="GO:0008233">
    <property type="term" value="F:peptidase activity"/>
    <property type="evidence" value="ECO:0007669"/>
    <property type="project" value="TreeGrafter"/>
</dbReference>
<gene>
    <name evidence="4" type="ORF">O3P69_000599</name>
</gene>
<sequence length="911" mass="101489">MFRYGLLFLLVASSAVLALPGNPIQFYAPPQETQQVDQFYAPPIKEKLCEPQYVDKLVTVTETVPSYVTTTVDNYVTVTETQQVTDYKTVVSTVVEPSYITETVVSTVVDVVYSTDYVTTTQVVTDTVYSTQIQYETVVSTVVEPSYITETAYSTIHSTQYSTVSVTETSYLTDTVTSTQVQVETTSLYVTEVETVYSTQFSTVTSYVTTTLKIETPQTTKGGYDYVPPVKGIKLTCVKFKIKRVSSCGGEWSRKHKMLHIIFQQGLSRCAPHPHYSRLLRLSNIAIRKDKYCLTSSSCTSLEKGFGQKRHSHYSTGNGSNNRWEYTNSQWYSKPLGKLMGALGTVAVLGLGTVLSKSQEEKRSCDSEAAHPVVETRVKNEEAEVGRDVVGTERRHRCGEAIVIPQTGPHVEPCDEKLSRHEQTVKKARQILRRFAEEVGAPGLVVGVTVNGRQVWTDGFGFADLENGVRCSPATVMRIASISKSLTMTAVAKLWEDGKLDLDAPIQKYIPNFPKKTYNGEEVTITTRHLVSHKSGIRHYKLNDPQKNSKKKGCAQSNDDSKAESQTTSDKGKEATTISAENDKASKKEESLKEKEDVSTESQTKKEKAVVTISSENETASSSKDVKEESKNETTRCSCGNRVPRRKHKKKKEEEEDEFDLKEYHIKEEFETVKDALKLFQDDELFFKPGEGYLYTTHGWTVVSAVVEAAAQQPFTEVVERLFYELGLSNTYLDMPSPIIHNRASYYIRDKHGKLKNAPYVDNSYKWAGGGFLSTVGDLCKFGNAMLYSSQQESKGEGNTARLPGYLKASTIWQLWTPVKGTKRKDWVDTAYGMGWQTVTNRHSHPFCRNSRHHALHSGAAVGASSVLLVLPQEPNGGVPQGVVVALMANMQGVSMSKVALEIAELFEKDQ</sequence>